<dbReference type="EMBL" id="PZZW01000008">
    <property type="protein sequence ID" value="PTM76483.1"/>
    <property type="molecule type" value="Genomic_DNA"/>
</dbReference>
<reference evidence="2 3" key="1">
    <citation type="submission" date="2018-04" db="EMBL/GenBank/DDBJ databases">
        <title>Genomic Encyclopedia of Type Strains, Phase III (KMG-III): the genomes of soil and plant-associated and newly described type strains.</title>
        <authorList>
            <person name="Whitman W."/>
        </authorList>
    </citation>
    <scope>NUCLEOTIDE SEQUENCE [LARGE SCALE GENOMIC DNA]</scope>
    <source>
        <strain evidence="2 3">JA192</strain>
    </source>
</reference>
<sequence length="483" mass="53568">MSLDQASPPRIALIVLGMHRSGTSALAGVLAHMGCDLPQDLMPATASNPRGHFESLKVYHLNDAILASAGSAWNDWGPFNPDWYRSPRLGEFRERAAEVMAQEFGRSSLIVLKDPRICRLLPFWKEVLAEAGIRPLFLCTHRAPDEVAASLSRREGWPAGWGQLLWLRHVLEAEAETRQEPRLFVSYEALLSDWRATVARIGEGFGLRFPRAADAVAPAIRDFLADELRHFRSTSARDGVLPPDWIRRPDGIFGRWAATGETAEDRAELDGIRAELDRAIPMLGMVARDAAMAVAQGRNREAEAAEQAAQAMREEELALLRRAQADAEARLRHATVHLEAMTRRLAAELETTVPAELQARERLPAVEAARAALEREVGDLRESLRHRAAHVAELERHAGALAERMAGLEQRVAELEQCVAELEGQGEALERQRKDATGKLAAARLQIAEMEARHAAILSSTSWKVTRPIRSAVERLHRAKQPS</sequence>
<comment type="caution">
    <text evidence="2">The sequence shown here is derived from an EMBL/GenBank/DDBJ whole genome shotgun (WGS) entry which is preliminary data.</text>
</comment>
<feature type="coiled-coil region" evidence="1">
    <location>
        <begin position="391"/>
        <end position="453"/>
    </location>
</feature>
<dbReference type="PIRSF" id="PIRSF029407">
    <property type="entry name" value="UCP029407"/>
    <property type="match status" value="1"/>
</dbReference>
<dbReference type="SUPFAM" id="SSF52540">
    <property type="entry name" value="P-loop containing nucleoside triphosphate hydrolases"/>
    <property type="match status" value="1"/>
</dbReference>
<keyword evidence="3" id="KW-1185">Reference proteome</keyword>
<evidence type="ECO:0000313" key="3">
    <source>
        <dbReference type="Proteomes" id="UP000240800"/>
    </source>
</evidence>
<proteinExistence type="predicted"/>
<evidence type="ECO:0000256" key="1">
    <source>
        <dbReference type="SAM" id="Coils"/>
    </source>
</evidence>
<feature type="coiled-coil region" evidence="1">
    <location>
        <begin position="295"/>
        <end position="322"/>
    </location>
</feature>
<dbReference type="Pfam" id="PF13469">
    <property type="entry name" value="Sulfotransfer_3"/>
    <property type="match status" value="1"/>
</dbReference>
<accession>A0ABX5J9D5</accession>
<keyword evidence="1" id="KW-0175">Coiled coil</keyword>
<dbReference type="Proteomes" id="UP000240800">
    <property type="component" value="Unassembled WGS sequence"/>
</dbReference>
<dbReference type="RefSeq" id="WP_108223472.1">
    <property type="nucleotide sequence ID" value="NZ_PZZW01000008.1"/>
</dbReference>
<dbReference type="Gene3D" id="3.40.50.300">
    <property type="entry name" value="P-loop containing nucleotide triphosphate hydrolases"/>
    <property type="match status" value="1"/>
</dbReference>
<organism evidence="2 3">
    <name type="scientific">Cereibacter johrii</name>
    <dbReference type="NCBI Taxonomy" id="445629"/>
    <lineage>
        <taxon>Bacteria</taxon>
        <taxon>Pseudomonadati</taxon>
        <taxon>Pseudomonadota</taxon>
        <taxon>Alphaproteobacteria</taxon>
        <taxon>Rhodobacterales</taxon>
        <taxon>Paracoccaceae</taxon>
        <taxon>Cereibacter</taxon>
    </lineage>
</organism>
<name>A0ABX5J9D5_9RHOB</name>
<gene>
    <name evidence="2" type="ORF">C8J29_10881</name>
</gene>
<evidence type="ECO:0000313" key="2">
    <source>
        <dbReference type="EMBL" id="PTM76483.1"/>
    </source>
</evidence>
<protein>
    <recommendedName>
        <fullName evidence="4">Sulfotransferase family protein</fullName>
    </recommendedName>
</protein>
<dbReference type="InterPro" id="IPR027417">
    <property type="entry name" value="P-loop_NTPase"/>
</dbReference>
<dbReference type="InterPro" id="IPR014556">
    <property type="entry name" value="UCP029407"/>
</dbReference>
<evidence type="ECO:0008006" key="4">
    <source>
        <dbReference type="Google" id="ProtNLM"/>
    </source>
</evidence>
<dbReference type="Gene3D" id="1.20.5.340">
    <property type="match status" value="1"/>
</dbReference>